<proteinExistence type="predicted"/>
<keyword evidence="1" id="KW-0472">Membrane</keyword>
<organism evidence="3 4">
    <name type="scientific">Thermoflavifilum aggregans</name>
    <dbReference type="NCBI Taxonomy" id="454188"/>
    <lineage>
        <taxon>Bacteria</taxon>
        <taxon>Pseudomonadati</taxon>
        <taxon>Bacteroidota</taxon>
        <taxon>Chitinophagia</taxon>
        <taxon>Chitinophagales</taxon>
        <taxon>Chitinophagaceae</taxon>
        <taxon>Thermoflavifilum</taxon>
    </lineage>
</organism>
<feature type="transmembrane region" description="Helical" evidence="1">
    <location>
        <begin position="154"/>
        <end position="171"/>
    </location>
</feature>
<dbReference type="Proteomes" id="UP000230000">
    <property type="component" value="Unassembled WGS sequence"/>
</dbReference>
<dbReference type="AlphaFoldDB" id="A0A2M9CWT8"/>
<accession>A0A2M9CWT8</accession>
<evidence type="ECO:0000256" key="1">
    <source>
        <dbReference type="SAM" id="Phobius"/>
    </source>
</evidence>
<evidence type="ECO:0000313" key="3">
    <source>
        <dbReference type="EMBL" id="PJJ76347.1"/>
    </source>
</evidence>
<evidence type="ECO:0000313" key="4">
    <source>
        <dbReference type="Proteomes" id="UP000230000"/>
    </source>
</evidence>
<dbReference type="InterPro" id="IPR043738">
    <property type="entry name" value="DUF5683"/>
</dbReference>
<keyword evidence="4" id="KW-1185">Reference proteome</keyword>
<keyword evidence="1" id="KW-0812">Transmembrane</keyword>
<dbReference type="Pfam" id="PF18935">
    <property type="entry name" value="DUF5683"/>
    <property type="match status" value="1"/>
</dbReference>
<feature type="domain" description="DUF5683" evidence="2">
    <location>
        <begin position="68"/>
        <end position="198"/>
    </location>
</feature>
<gene>
    <name evidence="3" type="ORF">BXY57_1960</name>
</gene>
<comment type="caution">
    <text evidence="3">The sequence shown here is derived from an EMBL/GenBank/DDBJ whole genome shotgun (WGS) entry which is preliminary data.</text>
</comment>
<protein>
    <recommendedName>
        <fullName evidence="2">DUF5683 domain-containing protein</fullName>
    </recommendedName>
</protein>
<name>A0A2M9CWT8_9BACT</name>
<reference evidence="3 4" key="1">
    <citation type="submission" date="2017-11" db="EMBL/GenBank/DDBJ databases">
        <title>Genomic Encyclopedia of Archaeal and Bacterial Type Strains, Phase II (KMG-II): From Individual Species to Whole Genera.</title>
        <authorList>
            <person name="Goeker M."/>
        </authorList>
    </citation>
    <scope>NUCLEOTIDE SEQUENCE [LARGE SCALE GENOMIC DNA]</scope>
    <source>
        <strain evidence="3 4">DSM 27268</strain>
    </source>
</reference>
<keyword evidence="1" id="KW-1133">Transmembrane helix</keyword>
<evidence type="ECO:0000259" key="2">
    <source>
        <dbReference type="Pfam" id="PF18935"/>
    </source>
</evidence>
<feature type="transmembrane region" description="Helical" evidence="1">
    <location>
        <begin position="91"/>
        <end position="110"/>
    </location>
</feature>
<sequence length="213" mass="23941">MPRYAKAQQPVVTDTIHVLADTIFVRDTLPRKADTTHAPAAISAADTIRMQPDTTIAQPDTTMAQPVHDPRLAALYSAVLPGLGQAYNHKYWKIPIAYAGLGVAAGVFIYNYKQYILFRDAYRLSFTGQKTGDPFVDQYGPQDQKRIRDIYRQYVDYSALAFMGVYVINIVDALVDAHLYYFNVSDNLSLRLQPVIHSGYVGYGLVMNLDKQK</sequence>
<dbReference type="EMBL" id="PGFG01000001">
    <property type="protein sequence ID" value="PJJ76347.1"/>
    <property type="molecule type" value="Genomic_DNA"/>
</dbReference>